<protein>
    <submittedName>
        <fullName evidence="5">Aldehyde dehydrogenase family protein</fullName>
    </submittedName>
</protein>
<evidence type="ECO:0000256" key="3">
    <source>
        <dbReference type="RuleBase" id="RU003345"/>
    </source>
</evidence>
<accession>A0A062VJK7</accession>
<dbReference type="CDD" id="cd07099">
    <property type="entry name" value="ALDH_DDALDH"/>
    <property type="match status" value="1"/>
</dbReference>
<keyword evidence="1 3" id="KW-0560">Oxidoreductase</keyword>
<proteinExistence type="inferred from homology"/>
<comment type="similarity">
    <text evidence="3">Belongs to the aldehyde dehydrogenase family.</text>
</comment>
<reference evidence="5 6" key="1">
    <citation type="journal article" date="2014" name="Antonie Van Leeuwenhoek">
        <title>Hyphomonas beringensis sp. nov. and Hyphomonas chukchiensis sp. nov., isolated from surface seawater of the Bering Sea and Chukchi Sea.</title>
        <authorList>
            <person name="Li C."/>
            <person name="Lai Q."/>
            <person name="Li G."/>
            <person name="Dong C."/>
            <person name="Wang J."/>
            <person name="Liao Y."/>
            <person name="Shao Z."/>
        </authorList>
    </citation>
    <scope>NUCLEOTIDE SEQUENCE [LARGE SCALE GENOMIC DNA]</scope>
    <source>
        <strain evidence="5 6">PS728</strain>
    </source>
</reference>
<dbReference type="PATRIC" id="fig|1280954.3.peg.605"/>
<keyword evidence="6" id="KW-1185">Reference proteome</keyword>
<comment type="caution">
    <text evidence="5">The sequence shown here is derived from an EMBL/GenBank/DDBJ whole genome shotgun (WGS) entry which is preliminary data.</text>
</comment>
<dbReference type="STRING" id="1280954.HPO_02959"/>
<evidence type="ECO:0000259" key="4">
    <source>
        <dbReference type="Pfam" id="PF00171"/>
    </source>
</evidence>
<organism evidence="5 6">
    <name type="scientific">Hyphomonas polymorpha PS728</name>
    <dbReference type="NCBI Taxonomy" id="1280954"/>
    <lineage>
        <taxon>Bacteria</taxon>
        <taxon>Pseudomonadati</taxon>
        <taxon>Pseudomonadota</taxon>
        <taxon>Alphaproteobacteria</taxon>
        <taxon>Hyphomonadales</taxon>
        <taxon>Hyphomonadaceae</taxon>
        <taxon>Hyphomonas</taxon>
    </lineage>
</organism>
<dbReference type="Gene3D" id="3.40.309.10">
    <property type="entry name" value="Aldehyde Dehydrogenase, Chain A, domain 2"/>
    <property type="match status" value="1"/>
</dbReference>
<dbReference type="Pfam" id="PF00171">
    <property type="entry name" value="Aldedh"/>
    <property type="match status" value="1"/>
</dbReference>
<dbReference type="RefSeq" id="WP_035594327.1">
    <property type="nucleotide sequence ID" value="NZ_ARYM01000003.1"/>
</dbReference>
<dbReference type="Gene3D" id="3.40.605.10">
    <property type="entry name" value="Aldehyde Dehydrogenase, Chain A, domain 1"/>
    <property type="match status" value="1"/>
</dbReference>
<evidence type="ECO:0000313" key="6">
    <source>
        <dbReference type="Proteomes" id="UP000027100"/>
    </source>
</evidence>
<dbReference type="InterPro" id="IPR016161">
    <property type="entry name" value="Ald_DH/histidinol_DH"/>
</dbReference>
<dbReference type="GO" id="GO:0016620">
    <property type="term" value="F:oxidoreductase activity, acting on the aldehyde or oxo group of donors, NAD or NADP as acceptor"/>
    <property type="evidence" value="ECO:0007669"/>
    <property type="project" value="InterPro"/>
</dbReference>
<dbReference type="PANTHER" id="PTHR11699">
    <property type="entry name" value="ALDEHYDE DEHYDROGENASE-RELATED"/>
    <property type="match status" value="1"/>
</dbReference>
<dbReference type="InterPro" id="IPR016163">
    <property type="entry name" value="Ald_DH_C"/>
</dbReference>
<feature type="domain" description="Aldehyde dehydrogenase" evidence="4">
    <location>
        <begin position="5"/>
        <end position="456"/>
    </location>
</feature>
<dbReference type="PROSITE" id="PS00687">
    <property type="entry name" value="ALDEHYDE_DEHYDR_GLU"/>
    <property type="match status" value="1"/>
</dbReference>
<dbReference type="SUPFAM" id="SSF53720">
    <property type="entry name" value="ALDH-like"/>
    <property type="match status" value="1"/>
</dbReference>
<evidence type="ECO:0000313" key="5">
    <source>
        <dbReference type="EMBL" id="KCZ99817.1"/>
    </source>
</evidence>
<dbReference type="InterPro" id="IPR016162">
    <property type="entry name" value="Ald_DH_N"/>
</dbReference>
<feature type="active site" evidence="2">
    <location>
        <position position="230"/>
    </location>
</feature>
<dbReference type="eggNOG" id="COG1012">
    <property type="taxonomic scope" value="Bacteria"/>
</dbReference>
<dbReference type="AlphaFoldDB" id="A0A062VJK7"/>
<dbReference type="OrthoDB" id="7168186at2"/>
<dbReference type="Proteomes" id="UP000027100">
    <property type="component" value="Unassembled WGS sequence"/>
</dbReference>
<sequence>MTSLTLPVRNPRTGAQDYEISAAGTAEIAATAARLRTAQKAWAALPLADRGAALLRLADTLVKHRAAITAALEIDTGRRRIAGMELDGAVAALRGWVAQAPYLLPDGWTQGRAMTHIRHAPQFVPYALTGVISPWNFPLTLSMIDTIPALLAGSAVIIKPSEVTPRFEAPMMAAIVDAGLEDVLTFVTGDGATGAALIEAVDVICFTGSVATGRKVAAAAAAKMIPAFLELGGKDPLIVTASADIEKATDAALRGSVLSTGQACQSIERIYVATEIHDVFLKRLTEKAAAVRLNWPDITSGDLGPIIFDKQAAILADQIEDAKSKGARILTGGEIETHGGGLWLRPTVLTNVSQQMKVMTEETFGPLLPVIPYAATEDAIEAANNSEYGLSAAVFAGTLEEAEAIAVQIEAGAISLNDAALTGLFHEAEKHSFKLSGLGGSRMGPAGFQRFLRRKALIANTGAPAPLSAFAEDAQ</sequence>
<gene>
    <name evidence="5" type="ORF">HPO_02959</name>
</gene>
<dbReference type="InterPro" id="IPR029510">
    <property type="entry name" value="Ald_DH_CS_GLU"/>
</dbReference>
<dbReference type="InterPro" id="IPR015590">
    <property type="entry name" value="Aldehyde_DH_dom"/>
</dbReference>
<evidence type="ECO:0000256" key="1">
    <source>
        <dbReference type="ARBA" id="ARBA00023002"/>
    </source>
</evidence>
<dbReference type="EMBL" id="ARYM01000003">
    <property type="protein sequence ID" value="KCZ99817.1"/>
    <property type="molecule type" value="Genomic_DNA"/>
</dbReference>
<evidence type="ECO:0000256" key="2">
    <source>
        <dbReference type="PROSITE-ProRule" id="PRU10007"/>
    </source>
</evidence>
<name>A0A062VJK7_9PROT</name>